<evidence type="ECO:0000256" key="1">
    <source>
        <dbReference type="SAM" id="MobiDB-lite"/>
    </source>
</evidence>
<dbReference type="AlphaFoldDB" id="A0AAX6F6L3"/>
<evidence type="ECO:0000313" key="2">
    <source>
        <dbReference type="EMBL" id="KAJ6812044.1"/>
    </source>
</evidence>
<gene>
    <name evidence="2" type="ORF">M6B38_152375</name>
</gene>
<sequence length="182" mass="18684">MASSSSATSTTASSSSSHPPRPFVRPLFLGKPLNPPLLRPAAATAADRVVTVANPAGYIRNTSPTAVVTFSTAATPQPRPFVLPPTAAADPAGAHLMPPPGPHHFSVPRRSVGGAQKTAPAAAAAAAPKAAPFPAASLAPESSNFKDSGRERSREDTLVMIRGRKNVGGWFRFSLCSLSILG</sequence>
<feature type="region of interest" description="Disordered" evidence="1">
    <location>
        <begin position="135"/>
        <end position="154"/>
    </location>
</feature>
<reference evidence="2" key="1">
    <citation type="journal article" date="2023" name="GigaByte">
        <title>Genome assembly of the bearded iris, Iris pallida Lam.</title>
        <authorList>
            <person name="Bruccoleri R.E."/>
            <person name="Oakeley E.J."/>
            <person name="Faust A.M.E."/>
            <person name="Altorfer M."/>
            <person name="Dessus-Babus S."/>
            <person name="Burckhardt D."/>
            <person name="Oertli M."/>
            <person name="Naumann U."/>
            <person name="Petersen F."/>
            <person name="Wong J."/>
        </authorList>
    </citation>
    <scope>NUCLEOTIDE SEQUENCE</scope>
    <source>
        <strain evidence="2">GSM-AAB239-AS_SAM_17_03QT</strain>
    </source>
</reference>
<feature type="region of interest" description="Disordered" evidence="1">
    <location>
        <begin position="1"/>
        <end position="30"/>
    </location>
</feature>
<feature type="region of interest" description="Disordered" evidence="1">
    <location>
        <begin position="81"/>
        <end position="103"/>
    </location>
</feature>
<organism evidence="2 3">
    <name type="scientific">Iris pallida</name>
    <name type="common">Sweet iris</name>
    <dbReference type="NCBI Taxonomy" id="29817"/>
    <lineage>
        <taxon>Eukaryota</taxon>
        <taxon>Viridiplantae</taxon>
        <taxon>Streptophyta</taxon>
        <taxon>Embryophyta</taxon>
        <taxon>Tracheophyta</taxon>
        <taxon>Spermatophyta</taxon>
        <taxon>Magnoliopsida</taxon>
        <taxon>Liliopsida</taxon>
        <taxon>Asparagales</taxon>
        <taxon>Iridaceae</taxon>
        <taxon>Iridoideae</taxon>
        <taxon>Irideae</taxon>
        <taxon>Iris</taxon>
    </lineage>
</organism>
<dbReference type="Proteomes" id="UP001140949">
    <property type="component" value="Unassembled WGS sequence"/>
</dbReference>
<keyword evidence="3" id="KW-1185">Reference proteome</keyword>
<name>A0AAX6F6L3_IRIPA</name>
<dbReference type="EMBL" id="JANAVB010031416">
    <property type="protein sequence ID" value="KAJ6812044.1"/>
    <property type="molecule type" value="Genomic_DNA"/>
</dbReference>
<evidence type="ECO:0000313" key="3">
    <source>
        <dbReference type="Proteomes" id="UP001140949"/>
    </source>
</evidence>
<reference evidence="2" key="2">
    <citation type="submission" date="2023-04" db="EMBL/GenBank/DDBJ databases">
        <authorList>
            <person name="Bruccoleri R.E."/>
            <person name="Oakeley E.J."/>
            <person name="Faust A.-M."/>
            <person name="Dessus-Babus S."/>
            <person name="Altorfer M."/>
            <person name="Burckhardt D."/>
            <person name="Oertli M."/>
            <person name="Naumann U."/>
            <person name="Petersen F."/>
            <person name="Wong J."/>
        </authorList>
    </citation>
    <scope>NUCLEOTIDE SEQUENCE</scope>
    <source>
        <strain evidence="2">GSM-AAB239-AS_SAM_17_03QT</strain>
        <tissue evidence="2">Leaf</tissue>
    </source>
</reference>
<accession>A0AAX6F6L3</accession>
<comment type="caution">
    <text evidence="2">The sequence shown here is derived from an EMBL/GenBank/DDBJ whole genome shotgun (WGS) entry which is preliminary data.</text>
</comment>
<protein>
    <submittedName>
        <fullName evidence="2">Uncharacterized protein</fullName>
    </submittedName>
</protein>
<proteinExistence type="predicted"/>
<feature type="compositionally biased region" description="Low complexity" evidence="1">
    <location>
        <begin position="1"/>
        <end position="17"/>
    </location>
</feature>